<protein>
    <recommendedName>
        <fullName evidence="3">PCI domain-containing protein 2 homolog</fullName>
    </recommendedName>
    <alternativeName>
        <fullName evidence="2">CSN12-like protein</fullName>
    </alternativeName>
</protein>
<dbReference type="InterPro" id="IPR000717">
    <property type="entry name" value="PCI_dom"/>
</dbReference>
<evidence type="ECO:0000256" key="1">
    <source>
        <dbReference type="ARBA" id="ARBA00025771"/>
    </source>
</evidence>
<dbReference type="Gene3D" id="1.10.10.10">
    <property type="entry name" value="Winged helix-like DNA-binding domain superfamily/Winged helix DNA-binding domain"/>
    <property type="match status" value="1"/>
</dbReference>
<dbReference type="VEuPathDB" id="VectorBase:AALB001781"/>
<dbReference type="PANTHER" id="PTHR12732">
    <property type="entry name" value="UNCHARACTERIZED PROTEASOME COMPONENT REGION PCI-CONTAINING"/>
    <property type="match status" value="1"/>
</dbReference>
<organism evidence="4 5">
    <name type="scientific">Anopheles albimanus</name>
    <name type="common">New world malaria mosquito</name>
    <dbReference type="NCBI Taxonomy" id="7167"/>
    <lineage>
        <taxon>Eukaryota</taxon>
        <taxon>Metazoa</taxon>
        <taxon>Ecdysozoa</taxon>
        <taxon>Arthropoda</taxon>
        <taxon>Hexapoda</taxon>
        <taxon>Insecta</taxon>
        <taxon>Pterygota</taxon>
        <taxon>Neoptera</taxon>
        <taxon>Endopterygota</taxon>
        <taxon>Diptera</taxon>
        <taxon>Nematocera</taxon>
        <taxon>Culicoidea</taxon>
        <taxon>Culicidae</taxon>
        <taxon>Anophelinae</taxon>
        <taxon>Anopheles</taxon>
    </lineage>
</organism>
<dbReference type="AlphaFoldDB" id="A0A182F5N6"/>
<comment type="similarity">
    <text evidence="1">Belongs to the CSN12 family.</text>
</comment>
<dbReference type="GO" id="GO:0003690">
    <property type="term" value="F:double-stranded DNA binding"/>
    <property type="evidence" value="ECO:0007669"/>
    <property type="project" value="InterPro"/>
</dbReference>
<dbReference type="VEuPathDB" id="VectorBase:AALB20_030098"/>
<sequence>MYLSDYLNKLMRVWNAQEGLAVARFVSLQDHHVKNQNLYKEYPEDAVCRTVPEPLDEIVYTHLRVVYQLKCADPPDYNEAYRHQTSCIQAVVKLLQHMKEENWILPIMYVVAIDLRLLATKCEQQARSSKAGKILEKAAESLLSCFRVCAGDTRSADEDTKRLGMLHIVNQLLKVYFRINKLHLCKPLIRAIDSSNFRDAFSLAQRITFKYFAGRKAMYDSDFGNADELLSFAFNRCPARFTKNKRLILTYLAPVKMLLGYMPRKEVLERYNVPQFHDLAAAVREGNVRRFDETIARHELFFISAGIYLIVQKLKILTYRNLCRKVHLLLGVHQIDMEAFETALRFSGIEDITIEETHCIVANLIYDGRIKGYISFQHNKLVLSKQNPFPLVSGT</sequence>
<evidence type="ECO:0000256" key="3">
    <source>
        <dbReference type="ARBA" id="ARBA00072421"/>
    </source>
</evidence>
<dbReference type="RefSeq" id="XP_035772959.1">
    <property type="nucleotide sequence ID" value="XM_035917066.1"/>
</dbReference>
<keyword evidence="5" id="KW-1185">Reference proteome</keyword>
<dbReference type="Proteomes" id="UP000069272">
    <property type="component" value="Chromosome 2L"/>
</dbReference>
<reference evidence="4 5" key="1">
    <citation type="journal article" date="2017" name="G3 (Bethesda)">
        <title>The Physical Genome Mapping of Anopheles albimanus Corrected Scaffold Misassemblies and Identified Interarm Rearrangements in Genus Anopheles.</title>
        <authorList>
            <person name="Artemov G.N."/>
            <person name="Peery A.N."/>
            <person name="Jiang X."/>
            <person name="Tu Z."/>
            <person name="Stegniy V.N."/>
            <person name="Sharakhova M.V."/>
            <person name="Sharakhov I.V."/>
        </authorList>
    </citation>
    <scope>NUCLEOTIDE SEQUENCE [LARGE SCALE GENOMIC DNA]</scope>
    <source>
        <strain evidence="4 5">ALBI9_A</strain>
    </source>
</reference>
<dbReference type="GO" id="GO:0000973">
    <property type="term" value="P:post-transcriptional tethering of RNA polymerase II gene DNA at nuclear periphery"/>
    <property type="evidence" value="ECO:0007669"/>
    <property type="project" value="TreeGrafter"/>
</dbReference>
<dbReference type="GO" id="GO:0003723">
    <property type="term" value="F:RNA binding"/>
    <property type="evidence" value="ECO:0007669"/>
    <property type="project" value="InterPro"/>
</dbReference>
<dbReference type="OrthoDB" id="10252687at2759"/>
<accession>A0A182F5N6</accession>
<dbReference type="GO" id="GO:0070390">
    <property type="term" value="C:transcription export complex 2"/>
    <property type="evidence" value="ECO:0007669"/>
    <property type="project" value="TreeGrafter"/>
</dbReference>
<evidence type="ECO:0000256" key="2">
    <source>
        <dbReference type="ARBA" id="ARBA00033214"/>
    </source>
</evidence>
<name>A0A182F5N6_ANOAL</name>
<dbReference type="InterPro" id="IPR036388">
    <property type="entry name" value="WH-like_DNA-bd_sf"/>
</dbReference>
<dbReference type="SMART" id="SM00753">
    <property type="entry name" value="PAM"/>
    <property type="match status" value="1"/>
</dbReference>
<evidence type="ECO:0000313" key="4">
    <source>
        <dbReference type="EnsemblMetazoa" id="AALB001781-PA"/>
    </source>
</evidence>
<reference evidence="4" key="2">
    <citation type="submission" date="2022-08" db="UniProtKB">
        <authorList>
            <consortium name="EnsemblMetazoa"/>
        </authorList>
    </citation>
    <scope>IDENTIFICATION</scope>
    <source>
        <strain evidence="4">STECLA/ALBI9_A</strain>
    </source>
</reference>
<dbReference type="InterPro" id="IPR045114">
    <property type="entry name" value="Csn12-like"/>
</dbReference>
<dbReference type="EnsemblMetazoa" id="AALB001781-RA">
    <property type="protein sequence ID" value="AALB001781-PA"/>
    <property type="gene ID" value="AALB001781"/>
</dbReference>
<dbReference type="GeneID" id="118456379"/>
<dbReference type="FunFam" id="1.10.10.10:FF:000146">
    <property type="entry name" value="PCI domain-containing protein 2 homolog"/>
    <property type="match status" value="1"/>
</dbReference>
<dbReference type="CTD" id="55795"/>
<dbReference type="STRING" id="7167.A0A182F5N6"/>
<evidence type="ECO:0000313" key="5">
    <source>
        <dbReference type="Proteomes" id="UP000069272"/>
    </source>
</evidence>
<dbReference type="Pfam" id="PF01399">
    <property type="entry name" value="PCI"/>
    <property type="match status" value="1"/>
</dbReference>
<dbReference type="PANTHER" id="PTHR12732:SF0">
    <property type="entry name" value="PCI DOMAIN-CONTAINING PROTEIN 2"/>
    <property type="match status" value="1"/>
</dbReference>
<dbReference type="PROSITE" id="PS50250">
    <property type="entry name" value="PCI"/>
    <property type="match status" value="1"/>
</dbReference>
<proteinExistence type="inferred from homology"/>
<dbReference type="GO" id="GO:0016973">
    <property type="term" value="P:poly(A)+ mRNA export from nucleus"/>
    <property type="evidence" value="ECO:0007669"/>
    <property type="project" value="TreeGrafter"/>
</dbReference>
<dbReference type="KEGG" id="aali:118456379"/>
<dbReference type="GO" id="GO:0006368">
    <property type="term" value="P:transcription elongation by RNA polymerase II"/>
    <property type="evidence" value="ECO:0007669"/>
    <property type="project" value="TreeGrafter"/>
</dbReference>